<reference evidence="1" key="1">
    <citation type="journal article" date="2021" name="Proc. Natl. Acad. Sci. U.S.A.">
        <title>A Catalog of Tens of Thousands of Viruses from Human Metagenomes Reveals Hidden Associations with Chronic Diseases.</title>
        <authorList>
            <person name="Tisza M.J."/>
            <person name="Buck C.B."/>
        </authorList>
    </citation>
    <scope>NUCLEOTIDE SEQUENCE</scope>
    <source>
        <strain evidence="1">CtYsL76</strain>
    </source>
</reference>
<organism evidence="1">
    <name type="scientific">CrAss-like virus sp. ctYsL76</name>
    <dbReference type="NCBI Taxonomy" id="2826826"/>
    <lineage>
        <taxon>Viruses</taxon>
        <taxon>Duplodnaviria</taxon>
        <taxon>Heunggongvirae</taxon>
        <taxon>Uroviricota</taxon>
        <taxon>Caudoviricetes</taxon>
        <taxon>Crassvirales</taxon>
    </lineage>
</organism>
<protein>
    <submittedName>
        <fullName evidence="1">Uncharacterized protein</fullName>
    </submittedName>
</protein>
<evidence type="ECO:0000313" key="1">
    <source>
        <dbReference type="EMBL" id="DAE19997.1"/>
    </source>
</evidence>
<sequence length="36" mass="4443">MIDKFFTYQLNSLQIAYLHSFEEFLTVQLFNHNQFD</sequence>
<name>A0A8S5QML8_9CAUD</name>
<dbReference type="EMBL" id="BK015689">
    <property type="protein sequence ID" value="DAE19997.1"/>
    <property type="molecule type" value="Genomic_DNA"/>
</dbReference>
<accession>A0A8S5QML8</accession>
<proteinExistence type="predicted"/>